<comment type="caution">
    <text evidence="1">The sequence shown here is derived from an EMBL/GenBank/DDBJ whole genome shotgun (WGS) entry which is preliminary data.</text>
</comment>
<dbReference type="EMBL" id="BDES01000017">
    <property type="protein sequence ID" value="GCD52598.1"/>
    <property type="molecule type" value="Genomic_DNA"/>
</dbReference>
<evidence type="ECO:0008006" key="3">
    <source>
        <dbReference type="Google" id="ProtNLM"/>
    </source>
</evidence>
<dbReference type="RefSeq" id="WP_185368885.1">
    <property type="nucleotide sequence ID" value="NZ_BDES01000017.1"/>
</dbReference>
<evidence type="ECO:0000313" key="2">
    <source>
        <dbReference type="Proteomes" id="UP000287300"/>
    </source>
</evidence>
<protein>
    <recommendedName>
        <fullName evidence="3">Transposase</fullName>
    </recommendedName>
</protein>
<sequence length="54" mass="6042">MPANELLLTIDYKEPVGAAVLGELLSAIGNDYRRLYRRELIVTEIRQGSIIAIL</sequence>
<organism evidence="1 2">
    <name type="scientific">Acetobacter pasteurianus NBRC 3188</name>
    <dbReference type="NCBI Taxonomy" id="1226663"/>
    <lineage>
        <taxon>Bacteria</taxon>
        <taxon>Pseudomonadati</taxon>
        <taxon>Pseudomonadota</taxon>
        <taxon>Alphaproteobacteria</taxon>
        <taxon>Acetobacterales</taxon>
        <taxon>Acetobacteraceae</taxon>
        <taxon>Acetobacter</taxon>
    </lineage>
</organism>
<dbReference type="AlphaFoldDB" id="A0A401WTE1"/>
<proteinExistence type="predicted"/>
<reference evidence="1 2" key="1">
    <citation type="submission" date="2016-06" db="EMBL/GenBank/DDBJ databases">
        <title>Acetobacter pasteurianus NBRC 3188 whole genome sequencing project.</title>
        <authorList>
            <person name="Matsutani M."/>
            <person name="Shiwa Y."/>
            <person name="Okamoto-Kainuma A."/>
            <person name="Ishikawa M."/>
            <person name="Koizumi Y."/>
            <person name="Yoshikawa H."/>
            <person name="Yakushi T."/>
            <person name="Matsushita K."/>
        </authorList>
    </citation>
    <scope>NUCLEOTIDE SEQUENCE [LARGE SCALE GENOMIC DNA]</scope>
    <source>
        <strain evidence="1 2">NBRC 3188</strain>
    </source>
</reference>
<evidence type="ECO:0000313" key="1">
    <source>
        <dbReference type="EMBL" id="GCD52598.1"/>
    </source>
</evidence>
<dbReference type="Proteomes" id="UP000287300">
    <property type="component" value="Unassembled WGS sequence"/>
</dbReference>
<name>A0A401WTE1_ACEPA</name>
<gene>
    <name evidence="1" type="ORF">NBRC3188_1295</name>
</gene>
<accession>A0A401WTE1</accession>